<keyword evidence="3" id="KW-1185">Reference proteome</keyword>
<dbReference type="RefSeq" id="WP_091188264.1">
    <property type="nucleotide sequence ID" value="NZ_FOMT01000004.1"/>
</dbReference>
<dbReference type="OrthoDB" id="334783at2"/>
<dbReference type="Proteomes" id="UP000198855">
    <property type="component" value="Unassembled WGS sequence"/>
</dbReference>
<dbReference type="EMBL" id="FOMT01000004">
    <property type="protein sequence ID" value="SFE78956.1"/>
    <property type="molecule type" value="Genomic_DNA"/>
</dbReference>
<keyword evidence="2" id="KW-0808">Transferase</keyword>
<accession>A0A1I2DEI9</accession>
<dbReference type="Gene3D" id="3.30.200.20">
    <property type="entry name" value="Phosphorylase Kinase, domain 1"/>
    <property type="match status" value="1"/>
</dbReference>
<organism evidence="2 3">
    <name type="scientific">Paenibacillus catalpae</name>
    <dbReference type="NCBI Taxonomy" id="1045775"/>
    <lineage>
        <taxon>Bacteria</taxon>
        <taxon>Bacillati</taxon>
        <taxon>Bacillota</taxon>
        <taxon>Bacilli</taxon>
        <taxon>Bacillales</taxon>
        <taxon>Paenibacillaceae</taxon>
        <taxon>Paenibacillus</taxon>
    </lineage>
</organism>
<evidence type="ECO:0000259" key="1">
    <source>
        <dbReference type="Pfam" id="PF01636"/>
    </source>
</evidence>
<dbReference type="Pfam" id="PF01636">
    <property type="entry name" value="APH"/>
    <property type="match status" value="1"/>
</dbReference>
<dbReference type="SUPFAM" id="SSF56112">
    <property type="entry name" value="Protein kinase-like (PK-like)"/>
    <property type="match status" value="1"/>
</dbReference>
<reference evidence="3" key="1">
    <citation type="submission" date="2016-10" db="EMBL/GenBank/DDBJ databases">
        <authorList>
            <person name="Varghese N."/>
            <person name="Submissions S."/>
        </authorList>
    </citation>
    <scope>NUCLEOTIDE SEQUENCE [LARGE SCALE GENOMIC DNA]</scope>
    <source>
        <strain evidence="3">CGMCC 1.10784</strain>
    </source>
</reference>
<gene>
    <name evidence="2" type="ORF">SAMN05216378_4078</name>
</gene>
<dbReference type="InterPro" id="IPR002575">
    <property type="entry name" value="Aminoglycoside_PTrfase"/>
</dbReference>
<dbReference type="CDD" id="cd05120">
    <property type="entry name" value="APH_ChoK_like"/>
    <property type="match status" value="1"/>
</dbReference>
<dbReference type="InterPro" id="IPR011009">
    <property type="entry name" value="Kinase-like_dom_sf"/>
</dbReference>
<dbReference type="PANTHER" id="PTHR21310">
    <property type="entry name" value="AMINOGLYCOSIDE PHOSPHOTRANSFERASE-RELATED-RELATED"/>
    <property type="match status" value="1"/>
</dbReference>
<dbReference type="STRING" id="1045775.SAMN05216378_4078"/>
<evidence type="ECO:0000313" key="2">
    <source>
        <dbReference type="EMBL" id="SFE78956.1"/>
    </source>
</evidence>
<dbReference type="GO" id="GO:0016301">
    <property type="term" value="F:kinase activity"/>
    <property type="evidence" value="ECO:0007669"/>
    <property type="project" value="UniProtKB-KW"/>
</dbReference>
<sequence length="320" mass="36643">MENENKYRLSNQEIGTIVREAFGQGYASASELTDGWANMAYSIVLEDGRKTVLKIAPSPDKLMMRYENNIMKTEVESMRLVADNPVLPVPRIYTYDSTCELIRAEYFFMEYVEGTALNQIRDALAPEERDAIARQLGGYNRMINDYKNGFFGSLQPDGRRGDSWAETFGGMLEDVLADGKDADVTLPASYGEIEKEIARSSELLTEVKEASLVHWDLWDGNIFVKDGGISGLIDFERAFWGDPLCEFYFGRLTQASSKAFYAGYGINGLTEAERRRRVLYDFYLDLILVIECTYRKYENQDHIRWTHDNFKQGFKLLQAL</sequence>
<dbReference type="Gene3D" id="3.90.1200.10">
    <property type="match status" value="1"/>
</dbReference>
<dbReference type="PANTHER" id="PTHR21310:SF15">
    <property type="entry name" value="AMINOGLYCOSIDE PHOSPHOTRANSFERASE DOMAIN-CONTAINING PROTEIN"/>
    <property type="match status" value="1"/>
</dbReference>
<dbReference type="AlphaFoldDB" id="A0A1I2DEI9"/>
<protein>
    <submittedName>
        <fullName evidence="2">Predicted kinase, aminoglycoside phosphotransferase (APT) family</fullName>
    </submittedName>
</protein>
<evidence type="ECO:0000313" key="3">
    <source>
        <dbReference type="Proteomes" id="UP000198855"/>
    </source>
</evidence>
<feature type="domain" description="Aminoglycoside phosphotransferase" evidence="1">
    <location>
        <begin position="30"/>
        <end position="276"/>
    </location>
</feature>
<dbReference type="InterPro" id="IPR051678">
    <property type="entry name" value="AGP_Transferase"/>
</dbReference>
<keyword evidence="2" id="KW-0418">Kinase</keyword>
<proteinExistence type="predicted"/>
<name>A0A1I2DEI9_9BACL</name>